<dbReference type="Proteomes" id="UP000276133">
    <property type="component" value="Unassembled WGS sequence"/>
</dbReference>
<accession>A0A3M7RQH1</accession>
<evidence type="ECO:0000313" key="1">
    <source>
        <dbReference type="EMBL" id="RNA25823.1"/>
    </source>
</evidence>
<gene>
    <name evidence="1" type="ORF">BpHYR1_004904</name>
</gene>
<reference evidence="1 2" key="1">
    <citation type="journal article" date="2018" name="Sci. Rep.">
        <title>Genomic signatures of local adaptation to the degree of environmental predictability in rotifers.</title>
        <authorList>
            <person name="Franch-Gras L."/>
            <person name="Hahn C."/>
            <person name="Garcia-Roger E.M."/>
            <person name="Carmona M.J."/>
            <person name="Serra M."/>
            <person name="Gomez A."/>
        </authorList>
    </citation>
    <scope>NUCLEOTIDE SEQUENCE [LARGE SCALE GENOMIC DNA]</scope>
    <source>
        <strain evidence="1">HYR1</strain>
    </source>
</reference>
<comment type="caution">
    <text evidence="1">The sequence shown here is derived from an EMBL/GenBank/DDBJ whole genome shotgun (WGS) entry which is preliminary data.</text>
</comment>
<dbReference type="AlphaFoldDB" id="A0A3M7RQH1"/>
<organism evidence="1 2">
    <name type="scientific">Brachionus plicatilis</name>
    <name type="common">Marine rotifer</name>
    <name type="synonym">Brachionus muelleri</name>
    <dbReference type="NCBI Taxonomy" id="10195"/>
    <lineage>
        <taxon>Eukaryota</taxon>
        <taxon>Metazoa</taxon>
        <taxon>Spiralia</taxon>
        <taxon>Gnathifera</taxon>
        <taxon>Rotifera</taxon>
        <taxon>Eurotatoria</taxon>
        <taxon>Monogononta</taxon>
        <taxon>Pseudotrocha</taxon>
        <taxon>Ploima</taxon>
        <taxon>Brachionidae</taxon>
        <taxon>Brachionus</taxon>
    </lineage>
</organism>
<name>A0A3M7RQH1_BRAPC</name>
<dbReference type="EMBL" id="REGN01002851">
    <property type="protein sequence ID" value="RNA25823.1"/>
    <property type="molecule type" value="Genomic_DNA"/>
</dbReference>
<evidence type="ECO:0000313" key="2">
    <source>
        <dbReference type="Proteomes" id="UP000276133"/>
    </source>
</evidence>
<sequence>MWDLYSIQWNDICCTMSKFKSDKKDIVYMVNKFFQSHNLSSLKEELYTITDDLIICHIKIIYGALARHR</sequence>
<keyword evidence="2" id="KW-1185">Reference proteome</keyword>
<protein>
    <submittedName>
        <fullName evidence="1">Uncharacterized protein</fullName>
    </submittedName>
</protein>
<proteinExistence type="predicted"/>